<sequence>MLTSNLLHGMLDYIKMLVLLLSRNLHSLQYKIETHVILILVV</sequence>
<reference evidence="1" key="2">
    <citation type="journal article" date="2015" name="Data Brief">
        <title>Shoot transcriptome of the giant reed, Arundo donax.</title>
        <authorList>
            <person name="Barrero R.A."/>
            <person name="Guerrero F.D."/>
            <person name="Moolhuijzen P."/>
            <person name="Goolsby J.A."/>
            <person name="Tidwell J."/>
            <person name="Bellgard S.E."/>
            <person name="Bellgard M.I."/>
        </authorList>
    </citation>
    <scope>NUCLEOTIDE SEQUENCE</scope>
    <source>
        <tissue evidence="1">Shoot tissue taken approximately 20 cm above the soil surface</tissue>
    </source>
</reference>
<dbReference type="AlphaFoldDB" id="A0A0A9GUP1"/>
<proteinExistence type="predicted"/>
<evidence type="ECO:0000313" key="1">
    <source>
        <dbReference type="EMBL" id="JAE26281.1"/>
    </source>
</evidence>
<name>A0A0A9GUP1_ARUDO</name>
<protein>
    <submittedName>
        <fullName evidence="1">Uncharacterized protein</fullName>
    </submittedName>
</protein>
<reference evidence="1" key="1">
    <citation type="submission" date="2014-09" db="EMBL/GenBank/DDBJ databases">
        <authorList>
            <person name="Magalhaes I.L.F."/>
            <person name="Oliveira U."/>
            <person name="Santos F.R."/>
            <person name="Vidigal T.H.D.A."/>
            <person name="Brescovit A.D."/>
            <person name="Santos A.J."/>
        </authorList>
    </citation>
    <scope>NUCLEOTIDE SEQUENCE</scope>
    <source>
        <tissue evidence="1">Shoot tissue taken approximately 20 cm above the soil surface</tissue>
    </source>
</reference>
<accession>A0A0A9GUP1</accession>
<organism evidence="1">
    <name type="scientific">Arundo donax</name>
    <name type="common">Giant reed</name>
    <name type="synonym">Donax arundinaceus</name>
    <dbReference type="NCBI Taxonomy" id="35708"/>
    <lineage>
        <taxon>Eukaryota</taxon>
        <taxon>Viridiplantae</taxon>
        <taxon>Streptophyta</taxon>
        <taxon>Embryophyta</taxon>
        <taxon>Tracheophyta</taxon>
        <taxon>Spermatophyta</taxon>
        <taxon>Magnoliopsida</taxon>
        <taxon>Liliopsida</taxon>
        <taxon>Poales</taxon>
        <taxon>Poaceae</taxon>
        <taxon>PACMAD clade</taxon>
        <taxon>Arundinoideae</taxon>
        <taxon>Arundineae</taxon>
        <taxon>Arundo</taxon>
    </lineage>
</organism>
<dbReference type="EMBL" id="GBRH01171615">
    <property type="protein sequence ID" value="JAE26281.1"/>
    <property type="molecule type" value="Transcribed_RNA"/>
</dbReference>